<evidence type="ECO:0000313" key="2">
    <source>
        <dbReference type="EMBL" id="SFM69666.1"/>
    </source>
</evidence>
<evidence type="ECO:0000259" key="1">
    <source>
        <dbReference type="Pfam" id="PF13480"/>
    </source>
</evidence>
<keyword evidence="2" id="KW-0808">Transferase</keyword>
<keyword evidence="3" id="KW-1185">Reference proteome</keyword>
<name>A0A1I4SYW4_9GAMM</name>
<dbReference type="SUPFAM" id="SSF55729">
    <property type="entry name" value="Acyl-CoA N-acyltransferases (Nat)"/>
    <property type="match status" value="1"/>
</dbReference>
<dbReference type="OrthoDB" id="9808976at2"/>
<dbReference type="RefSeq" id="WP_091999456.1">
    <property type="nucleotide sequence ID" value="NZ_FOUR01000002.1"/>
</dbReference>
<proteinExistence type="predicted"/>
<organism evidence="2 3">
    <name type="scientific">Marinobacter pelagius</name>
    <dbReference type="NCBI Taxonomy" id="379482"/>
    <lineage>
        <taxon>Bacteria</taxon>
        <taxon>Pseudomonadati</taxon>
        <taxon>Pseudomonadota</taxon>
        <taxon>Gammaproteobacteria</taxon>
        <taxon>Pseudomonadales</taxon>
        <taxon>Marinobacteraceae</taxon>
        <taxon>Marinobacter</taxon>
    </lineage>
</organism>
<dbReference type="InterPro" id="IPR016181">
    <property type="entry name" value="Acyl_CoA_acyltransferase"/>
</dbReference>
<dbReference type="Pfam" id="PF13480">
    <property type="entry name" value="Acetyltransf_6"/>
    <property type="match status" value="1"/>
</dbReference>
<dbReference type="EMBL" id="FOUR01000002">
    <property type="protein sequence ID" value="SFM69666.1"/>
    <property type="molecule type" value="Genomic_DNA"/>
</dbReference>
<dbReference type="Proteomes" id="UP000199339">
    <property type="component" value="Unassembled WGS sequence"/>
</dbReference>
<evidence type="ECO:0000313" key="3">
    <source>
        <dbReference type="Proteomes" id="UP000199339"/>
    </source>
</evidence>
<dbReference type="GO" id="GO:0016740">
    <property type="term" value="F:transferase activity"/>
    <property type="evidence" value="ECO:0007669"/>
    <property type="project" value="UniProtKB-KW"/>
</dbReference>
<sequence length="376" mass="42806">MLSVRLVSEAGFAEMAQEWQACLEESAANPLFMSWPWLYSWWETWSQVLGMELVLLGVFDHQGRLVGIGPFCRRVLVTPAGARVARLYMIGNAWRLAPTIRTEYCGIIARRGYEQSVRVALDSALGRLEWDEVICTDVPVDQLANLQIGAFDGKGGNRIICRTEDRGIRIETSGCFDDWLSGLGKNTRLKTYNRRTYLRKQGELVFRQHDEGRDGDFFERLNAFHVTRWGKPAFDREALRFHRLLLKRLHLCAGKPAMTLILYNGRCVSVSYDLVVRGCRYNLQAGYEEDFSAKVSLGYLHLGFAIEAAFKEETTTAYDLLAGAGKKQFYKSYLNGDTVRFSTFQVVRSPVLKALYHIQRVSPPFIARAFSRKVGL</sequence>
<dbReference type="InterPro" id="IPR038740">
    <property type="entry name" value="BioF2-like_GNAT_dom"/>
</dbReference>
<feature type="domain" description="BioF2-like acetyltransferase" evidence="1">
    <location>
        <begin position="186"/>
        <end position="331"/>
    </location>
</feature>
<accession>A0A1I4SYW4</accession>
<dbReference type="AlphaFoldDB" id="A0A1I4SYW4"/>
<protein>
    <submittedName>
        <fullName evidence="2">Acetyltransferase (GNAT) domain-containing protein</fullName>
    </submittedName>
</protein>
<gene>
    <name evidence="2" type="ORF">SAMN04487961_0919</name>
</gene>
<reference evidence="3" key="1">
    <citation type="submission" date="2016-10" db="EMBL/GenBank/DDBJ databases">
        <authorList>
            <person name="Varghese N."/>
            <person name="Submissions S."/>
        </authorList>
    </citation>
    <scope>NUCLEOTIDE SEQUENCE [LARGE SCALE GENOMIC DNA]</scope>
    <source>
        <strain evidence="3">CGMCC 1.6775</strain>
    </source>
</reference>